<keyword evidence="2" id="KW-1185">Reference proteome</keyword>
<reference evidence="2" key="1">
    <citation type="submission" date="2016-09" db="EMBL/GenBank/DDBJ databases">
        <authorList>
            <person name="Lysoe E."/>
        </authorList>
    </citation>
    <scope>NUCLEOTIDE SEQUENCE [LARGE SCALE GENOMIC DNA]</scope>
    <source>
        <strain evidence="2">LJ96T</strain>
    </source>
</reference>
<sequence length="99" mass="10780">MDLASHLLSPEPLGWLASLVLLSTIGRQIWRQAHAPTVEGVSKWLFIGQMAASLLYLVYSVLVKNPVFIASNAALLVAGVTGQVIYLRRRHEQVGNADA</sequence>
<organism evidence="1 2">
    <name type="scientific">Luteibacter rhizovicinus DSM 16549</name>
    <dbReference type="NCBI Taxonomy" id="1440763"/>
    <lineage>
        <taxon>Bacteria</taxon>
        <taxon>Pseudomonadati</taxon>
        <taxon>Pseudomonadota</taxon>
        <taxon>Gammaproteobacteria</taxon>
        <taxon>Lysobacterales</taxon>
        <taxon>Rhodanobacteraceae</taxon>
        <taxon>Luteibacter</taxon>
    </lineage>
</organism>
<dbReference type="Proteomes" id="UP000182987">
    <property type="component" value="Chromosome"/>
</dbReference>
<dbReference type="PATRIC" id="fig|1440763.5.peg.1060"/>
<accession>A0A0G9HG57</accession>
<dbReference type="STRING" id="1440763.BJI69_20765"/>
<dbReference type="RefSeq" id="WP_046965868.1">
    <property type="nucleotide sequence ID" value="NZ_CP017480.1"/>
</dbReference>
<protein>
    <submittedName>
        <fullName evidence="1">Uncharacterized protein</fullName>
    </submittedName>
</protein>
<dbReference type="OrthoDB" id="5966732at2"/>
<dbReference type="EMBL" id="CP017480">
    <property type="protein sequence ID" value="APG06093.1"/>
    <property type="molecule type" value="Genomic_DNA"/>
</dbReference>
<proteinExistence type="predicted"/>
<dbReference type="KEGG" id="lrz:BJI69_20765"/>
<gene>
    <name evidence="1" type="ORF">BJI69_20765</name>
</gene>
<name>A0A0G9HG57_9GAMM</name>
<evidence type="ECO:0000313" key="2">
    <source>
        <dbReference type="Proteomes" id="UP000182987"/>
    </source>
</evidence>
<evidence type="ECO:0000313" key="1">
    <source>
        <dbReference type="EMBL" id="APG06093.1"/>
    </source>
</evidence>
<dbReference type="Gene3D" id="1.20.1280.290">
    <property type="match status" value="1"/>
</dbReference>
<dbReference type="AlphaFoldDB" id="A0A0G9HG57"/>